<keyword evidence="3" id="KW-1185">Reference proteome</keyword>
<proteinExistence type="predicted"/>
<feature type="signal peptide" evidence="1">
    <location>
        <begin position="1"/>
        <end position="19"/>
    </location>
</feature>
<protein>
    <recommendedName>
        <fullName evidence="4">Serpentine_recp domain containing protein</fullName>
    </recommendedName>
</protein>
<comment type="caution">
    <text evidence="2">The sequence shown here is derived from an EMBL/GenBank/DDBJ whole genome shotgun (WGS) entry which is preliminary data.</text>
</comment>
<organism evidence="2 3">
    <name type="scientific">Brachyspira murdochii</name>
    <dbReference type="NCBI Taxonomy" id="84378"/>
    <lineage>
        <taxon>Bacteria</taxon>
        <taxon>Pseudomonadati</taxon>
        <taxon>Spirochaetota</taxon>
        <taxon>Spirochaetia</taxon>
        <taxon>Brachyspirales</taxon>
        <taxon>Brachyspiraceae</taxon>
        <taxon>Brachyspira</taxon>
    </lineage>
</organism>
<evidence type="ECO:0000313" key="2">
    <source>
        <dbReference type="EMBL" id="PPS21053.1"/>
    </source>
</evidence>
<dbReference type="RefSeq" id="WP_104619094.1">
    <property type="nucleotide sequence ID" value="NZ_JJMJ01000237.1"/>
</dbReference>
<dbReference type="Proteomes" id="UP000238924">
    <property type="component" value="Unassembled WGS sequence"/>
</dbReference>
<feature type="chain" id="PRO_5045501283" description="Serpentine_recp domain containing protein" evidence="1">
    <location>
        <begin position="20"/>
        <end position="261"/>
    </location>
</feature>
<gene>
    <name evidence="2" type="ORF">DJ52_13190</name>
</gene>
<dbReference type="EMBL" id="JJMJ01000237">
    <property type="protein sequence ID" value="PPS21053.1"/>
    <property type="molecule type" value="Genomic_DNA"/>
</dbReference>
<evidence type="ECO:0008006" key="4">
    <source>
        <dbReference type="Google" id="ProtNLM"/>
    </source>
</evidence>
<evidence type="ECO:0000256" key="1">
    <source>
        <dbReference type="SAM" id="SignalP"/>
    </source>
</evidence>
<name>A0ABX5B1M5_9SPIR</name>
<reference evidence="2 3" key="1">
    <citation type="submission" date="2014-04" db="EMBL/GenBank/DDBJ databases">
        <title>Whole genome sequence of 'Brachyspira hampsonii' D13-03603F2.</title>
        <authorList>
            <person name="Patterson A.H."/>
            <person name="Chaban B."/>
            <person name="Fernando C."/>
            <person name="Harding J.C."/>
            <person name="Hill J.E."/>
        </authorList>
    </citation>
    <scope>NUCLEOTIDE SEQUENCE [LARGE SCALE GENOMIC DNA]</scope>
    <source>
        <strain evidence="2 3">D13-03603F2</strain>
    </source>
</reference>
<keyword evidence="1" id="KW-0732">Signal</keyword>
<evidence type="ECO:0000313" key="3">
    <source>
        <dbReference type="Proteomes" id="UP000238924"/>
    </source>
</evidence>
<sequence>MKAAKILLVLFAFSSVSFAKSGLELGVFVPMGIGVGIHYYNEAPSTLTKAQSNTYNSYISNNTRTSHVGFEARVLFQAGYRLELNSDISFSFMGEFGYSRDTLNYRGNDINTNSLALRMQKYKYYNFDSIVIGLLPKFNYQRFSIGIGFGMKIIIGGTFNDSSYNKLLGYSTETIKMINTKNYKDYFSSNIIPYLKVTIDYAVYTSAKFDFVVGAYLGYDFALKYPSSVGKINNTQVDVPIGNMSSVDLGIQIGTKIRPMN</sequence>
<accession>A0ABX5B1M5</accession>